<dbReference type="Proteomes" id="UP000824890">
    <property type="component" value="Unassembled WGS sequence"/>
</dbReference>
<keyword evidence="2" id="KW-1185">Reference proteome</keyword>
<feature type="non-terminal residue" evidence="1">
    <location>
        <position position="38"/>
    </location>
</feature>
<evidence type="ECO:0000313" key="2">
    <source>
        <dbReference type="Proteomes" id="UP000824890"/>
    </source>
</evidence>
<dbReference type="EMBL" id="JAGKQM010001889">
    <property type="protein sequence ID" value="KAH0850913.1"/>
    <property type="molecule type" value="Genomic_DNA"/>
</dbReference>
<protein>
    <submittedName>
        <fullName evidence="1">Uncharacterized protein</fullName>
    </submittedName>
</protein>
<accession>A0ABQ7X4Q8</accession>
<evidence type="ECO:0000313" key="1">
    <source>
        <dbReference type="EMBL" id="KAH0850913.1"/>
    </source>
</evidence>
<comment type="caution">
    <text evidence="1">The sequence shown here is derived from an EMBL/GenBank/DDBJ whole genome shotgun (WGS) entry which is preliminary data.</text>
</comment>
<sequence>MQWSGAEEILGGITTVLYLKDEITIATPGALDRKREHM</sequence>
<gene>
    <name evidence="1" type="ORF">HID58_095125</name>
</gene>
<name>A0ABQ7X4Q8_BRANA</name>
<proteinExistence type="predicted"/>
<reference evidence="1 2" key="1">
    <citation type="submission" date="2021-05" db="EMBL/GenBank/DDBJ databases">
        <title>Genome Assembly of Synthetic Allotetraploid Brassica napus Reveals Homoeologous Exchanges between Subgenomes.</title>
        <authorList>
            <person name="Davis J.T."/>
        </authorList>
    </citation>
    <scope>NUCLEOTIDE SEQUENCE [LARGE SCALE GENOMIC DNA]</scope>
    <source>
        <strain evidence="2">cv. Da-Ae</strain>
        <tissue evidence="1">Seedling</tissue>
    </source>
</reference>
<organism evidence="1 2">
    <name type="scientific">Brassica napus</name>
    <name type="common">Rape</name>
    <dbReference type="NCBI Taxonomy" id="3708"/>
    <lineage>
        <taxon>Eukaryota</taxon>
        <taxon>Viridiplantae</taxon>
        <taxon>Streptophyta</taxon>
        <taxon>Embryophyta</taxon>
        <taxon>Tracheophyta</taxon>
        <taxon>Spermatophyta</taxon>
        <taxon>Magnoliopsida</taxon>
        <taxon>eudicotyledons</taxon>
        <taxon>Gunneridae</taxon>
        <taxon>Pentapetalae</taxon>
        <taxon>rosids</taxon>
        <taxon>malvids</taxon>
        <taxon>Brassicales</taxon>
        <taxon>Brassicaceae</taxon>
        <taxon>Brassiceae</taxon>
        <taxon>Brassica</taxon>
    </lineage>
</organism>